<keyword evidence="2" id="KW-1185">Reference proteome</keyword>
<organism evidence="1 2">
    <name type="scientific">Pseudofrancisella aestuarii</name>
    <dbReference type="NCBI Taxonomy" id="2670347"/>
    <lineage>
        <taxon>Bacteria</taxon>
        <taxon>Pseudomonadati</taxon>
        <taxon>Pseudomonadota</taxon>
        <taxon>Gammaproteobacteria</taxon>
        <taxon>Thiotrichales</taxon>
        <taxon>Francisellaceae</taxon>
        <taxon>Pseudofrancisella</taxon>
    </lineage>
</organism>
<sequence>MIHLGYRYHLLENIYASVIFPTYESETSSLDDGTKVASKVPDIPKVISKG</sequence>
<dbReference type="RefSeq" id="WP_154401837.1">
    <property type="nucleotide sequence ID" value="NZ_JBHSJH010000001.1"/>
</dbReference>
<gene>
    <name evidence="1" type="ORF">ACFPDQ_03060</name>
</gene>
<comment type="caution">
    <text evidence="1">The sequence shown here is derived from an EMBL/GenBank/DDBJ whole genome shotgun (WGS) entry which is preliminary data.</text>
</comment>
<dbReference type="Proteomes" id="UP001595926">
    <property type="component" value="Unassembled WGS sequence"/>
</dbReference>
<evidence type="ECO:0000313" key="2">
    <source>
        <dbReference type="Proteomes" id="UP001595926"/>
    </source>
</evidence>
<proteinExistence type="predicted"/>
<reference evidence="2" key="1">
    <citation type="journal article" date="2019" name="Int. J. Syst. Evol. Microbiol.">
        <title>The Global Catalogue of Microorganisms (GCM) 10K type strain sequencing project: providing services to taxonomists for standard genome sequencing and annotation.</title>
        <authorList>
            <consortium name="The Broad Institute Genomics Platform"/>
            <consortium name="The Broad Institute Genome Sequencing Center for Infectious Disease"/>
            <person name="Wu L."/>
            <person name="Ma J."/>
        </authorList>
    </citation>
    <scope>NUCLEOTIDE SEQUENCE [LARGE SCALE GENOMIC DNA]</scope>
    <source>
        <strain evidence="2">CGMCC 1.13718</strain>
    </source>
</reference>
<protein>
    <submittedName>
        <fullName evidence="1">Uncharacterized protein</fullName>
    </submittedName>
</protein>
<accession>A0ABV9TB72</accession>
<name>A0ABV9TB72_9GAMM</name>
<evidence type="ECO:0000313" key="1">
    <source>
        <dbReference type="EMBL" id="MFC4892027.1"/>
    </source>
</evidence>
<dbReference type="EMBL" id="JBHSJH010000001">
    <property type="protein sequence ID" value="MFC4892027.1"/>
    <property type="molecule type" value="Genomic_DNA"/>
</dbReference>